<keyword evidence="1" id="KW-0472">Membrane</keyword>
<feature type="transmembrane region" description="Helical" evidence="1">
    <location>
        <begin position="38"/>
        <end position="55"/>
    </location>
</feature>
<protein>
    <submittedName>
        <fullName evidence="2">Uncharacterized protein</fullName>
    </submittedName>
</protein>
<dbReference type="RefSeq" id="WP_180544260.1">
    <property type="nucleotide sequence ID" value="NZ_JACCJZ010000010.1"/>
</dbReference>
<feature type="transmembrane region" description="Helical" evidence="1">
    <location>
        <begin position="62"/>
        <end position="85"/>
    </location>
</feature>
<dbReference type="Proteomes" id="UP000589896">
    <property type="component" value="Unassembled WGS sequence"/>
</dbReference>
<evidence type="ECO:0000313" key="2">
    <source>
        <dbReference type="EMBL" id="NYZ62049.1"/>
    </source>
</evidence>
<keyword evidence="1" id="KW-1133">Transmembrane helix</keyword>
<keyword evidence="1" id="KW-0812">Transmembrane</keyword>
<name>A0A7Z0QNT9_9GAMM</name>
<gene>
    <name evidence="2" type="ORF">H0E82_04620</name>
</gene>
<comment type="caution">
    <text evidence="2">The sequence shown here is derived from an EMBL/GenBank/DDBJ whole genome shotgun (WGS) entry which is preliminary data.</text>
</comment>
<keyword evidence="3" id="KW-1185">Reference proteome</keyword>
<reference evidence="2 3" key="1">
    <citation type="submission" date="2020-07" db="EMBL/GenBank/DDBJ databases">
        <title>isolation of Luteimonas sp. SJ-16.</title>
        <authorList>
            <person name="Huang X.-X."/>
            <person name="Xu L."/>
            <person name="Sun J.-Q."/>
        </authorList>
    </citation>
    <scope>NUCLEOTIDE SEQUENCE [LARGE SCALE GENOMIC DNA]</scope>
    <source>
        <strain evidence="2 3">SJ-16</strain>
    </source>
</reference>
<proteinExistence type="predicted"/>
<sequence>MTNRSVAFGASIAALIGIAYWAVASGIAEGGEPWDAPAYWTVIYPGALLVSAMLGSAMPTRAWLWGPIVVFAQVPVVIAVSGAGALLLAGLVYAVALSVPAALVSAGAGWMRRRLRTGRAR</sequence>
<organism evidence="2 3">
    <name type="scientific">Luteimonas deserti</name>
    <dbReference type="NCBI Taxonomy" id="2752306"/>
    <lineage>
        <taxon>Bacteria</taxon>
        <taxon>Pseudomonadati</taxon>
        <taxon>Pseudomonadota</taxon>
        <taxon>Gammaproteobacteria</taxon>
        <taxon>Lysobacterales</taxon>
        <taxon>Lysobacteraceae</taxon>
        <taxon>Luteimonas</taxon>
    </lineage>
</organism>
<evidence type="ECO:0000256" key="1">
    <source>
        <dbReference type="SAM" id="Phobius"/>
    </source>
</evidence>
<feature type="transmembrane region" description="Helical" evidence="1">
    <location>
        <begin position="91"/>
        <end position="111"/>
    </location>
</feature>
<dbReference type="AlphaFoldDB" id="A0A7Z0QNT9"/>
<accession>A0A7Z0QNT9</accession>
<dbReference type="EMBL" id="JACCJZ010000010">
    <property type="protein sequence ID" value="NYZ62049.1"/>
    <property type="molecule type" value="Genomic_DNA"/>
</dbReference>
<evidence type="ECO:0000313" key="3">
    <source>
        <dbReference type="Proteomes" id="UP000589896"/>
    </source>
</evidence>